<comment type="caution">
    <text evidence="3">The sequence shown here is derived from an EMBL/GenBank/DDBJ whole genome shotgun (WGS) entry which is preliminary data.</text>
</comment>
<sequence>MPGSVRWAGWLIVCTLLAHAAAGLRAESPGPGILDPPPAPAASPPAALPSGAEAVGGDPLPPPEALALAQAAVPALAPAALLAARPATWPSACLGLPPPGGVCAQAVVNGWVIVLAGPDGRTAVVHVGAGAARLAESP</sequence>
<reference evidence="3 4" key="1">
    <citation type="submission" date="2017-09" db="EMBL/GenBank/DDBJ databases">
        <title>Sequencing the genomes of two abundant thermophiles in Great Basin hot springs: Thermocrinis jamiesonii and novel Chloroflexi Thermoflexus hugenholtzii.</title>
        <authorList>
            <person name="Hedlund B."/>
        </authorList>
    </citation>
    <scope>NUCLEOTIDE SEQUENCE [LARGE SCALE GENOMIC DNA]</scope>
    <source>
        <strain evidence="3 4">G233</strain>
    </source>
</reference>
<evidence type="ECO:0000313" key="3">
    <source>
        <dbReference type="EMBL" id="PFG73790.1"/>
    </source>
</evidence>
<evidence type="ECO:0000256" key="2">
    <source>
        <dbReference type="SAM" id="SignalP"/>
    </source>
</evidence>
<dbReference type="EMBL" id="PDJQ01000001">
    <property type="protein sequence ID" value="PFG73790.1"/>
    <property type="molecule type" value="Genomic_DNA"/>
</dbReference>
<dbReference type="AlphaFoldDB" id="A0A2A9HFA8"/>
<evidence type="ECO:0000313" key="4">
    <source>
        <dbReference type="Proteomes" id="UP000223071"/>
    </source>
</evidence>
<keyword evidence="4" id="KW-1185">Reference proteome</keyword>
<dbReference type="Proteomes" id="UP000223071">
    <property type="component" value="Unassembled WGS sequence"/>
</dbReference>
<gene>
    <name evidence="3" type="ORF">A9A59_0994</name>
</gene>
<accession>A0A2A9HFA8</accession>
<feature type="region of interest" description="Disordered" evidence="1">
    <location>
        <begin position="29"/>
        <end position="61"/>
    </location>
</feature>
<feature type="chain" id="PRO_5012857578" evidence="2">
    <location>
        <begin position="21"/>
        <end position="138"/>
    </location>
</feature>
<keyword evidence="2" id="KW-0732">Signal</keyword>
<name>A0A2A9HFA8_TEPT2</name>
<protein>
    <submittedName>
        <fullName evidence="3">Uncharacterized protein</fullName>
    </submittedName>
</protein>
<feature type="compositionally biased region" description="Pro residues" evidence="1">
    <location>
        <begin position="34"/>
        <end position="47"/>
    </location>
</feature>
<evidence type="ECO:0000256" key="1">
    <source>
        <dbReference type="SAM" id="MobiDB-lite"/>
    </source>
</evidence>
<organism evidence="3 4">
    <name type="scientific">Tepidiforma thermophila (strain KCTC 52669 / CGMCC 1.13589 / G233)</name>
    <dbReference type="NCBI Taxonomy" id="2761530"/>
    <lineage>
        <taxon>Bacteria</taxon>
        <taxon>Bacillati</taxon>
        <taxon>Chloroflexota</taxon>
        <taxon>Tepidiformia</taxon>
        <taxon>Tepidiformales</taxon>
        <taxon>Tepidiformaceae</taxon>
        <taxon>Tepidiforma</taxon>
    </lineage>
</organism>
<feature type="signal peptide" evidence="2">
    <location>
        <begin position="1"/>
        <end position="20"/>
    </location>
</feature>
<proteinExistence type="predicted"/>